<feature type="domain" description="Fibronectin type III-like" evidence="10">
    <location>
        <begin position="670"/>
        <end position="739"/>
    </location>
</feature>
<reference evidence="11 12" key="1">
    <citation type="submission" date="2018-11" db="EMBL/GenBank/DDBJ databases">
        <title>Chryseotalea sanarue gen. nov., sp., nov., a member of the family Cytophagaceae, isolated from a brackish lake in Hamamatsu Japan.</title>
        <authorList>
            <person name="Maejima Y."/>
            <person name="Iino T."/>
            <person name="Muraguchi Y."/>
            <person name="Fukuda K."/>
            <person name="Ohkuma M."/>
            <person name="Moriuchi R."/>
            <person name="Dohra H."/>
            <person name="Kimbara K."/>
            <person name="Shintani M."/>
        </authorList>
    </citation>
    <scope>NUCLEOTIDE SEQUENCE [LARGE SCALE GENOMIC DNA]</scope>
    <source>
        <strain evidence="11 12">Ys</strain>
    </source>
</reference>
<evidence type="ECO:0000256" key="9">
    <source>
        <dbReference type="ARBA" id="ARBA00067498"/>
    </source>
</evidence>
<dbReference type="Gene3D" id="3.40.50.1700">
    <property type="entry name" value="Glycoside hydrolase family 3 C-terminal domain"/>
    <property type="match status" value="1"/>
</dbReference>
<dbReference type="OrthoDB" id="9805821at2"/>
<evidence type="ECO:0000256" key="5">
    <source>
        <dbReference type="ARBA" id="ARBA00022729"/>
    </source>
</evidence>
<dbReference type="RefSeq" id="WP_127120912.1">
    <property type="nucleotide sequence ID" value="NZ_BHXQ01000001.1"/>
</dbReference>
<evidence type="ECO:0000256" key="3">
    <source>
        <dbReference type="ARBA" id="ARBA00005336"/>
    </source>
</evidence>
<dbReference type="Proteomes" id="UP000288227">
    <property type="component" value="Unassembled WGS sequence"/>
</dbReference>
<dbReference type="InterPro" id="IPR002772">
    <property type="entry name" value="Glyco_hydro_3_C"/>
</dbReference>
<dbReference type="Pfam" id="PF01915">
    <property type="entry name" value="Glyco_hydro_3_C"/>
    <property type="match status" value="1"/>
</dbReference>
<name>A0A401U643_9BACT</name>
<comment type="catalytic activity">
    <reaction evidence="1">
        <text>Hydrolysis of terminal, non-reducing beta-D-glucosyl residues with release of beta-D-glucose.</text>
        <dbReference type="EC" id="3.2.1.21"/>
    </reaction>
</comment>
<protein>
    <recommendedName>
        <fullName evidence="9">Periplasmic beta-glucosidase</fullName>
        <ecNumber evidence="4">3.2.1.21</ecNumber>
    </recommendedName>
</protein>
<keyword evidence="12" id="KW-1185">Reference proteome</keyword>
<evidence type="ECO:0000259" key="10">
    <source>
        <dbReference type="SMART" id="SM01217"/>
    </source>
</evidence>
<evidence type="ECO:0000256" key="4">
    <source>
        <dbReference type="ARBA" id="ARBA00012744"/>
    </source>
</evidence>
<dbReference type="PANTHER" id="PTHR30620">
    <property type="entry name" value="PERIPLASMIC BETA-GLUCOSIDASE-RELATED"/>
    <property type="match status" value="1"/>
</dbReference>
<dbReference type="AlphaFoldDB" id="A0A401U643"/>
<dbReference type="GO" id="GO:0042597">
    <property type="term" value="C:periplasmic space"/>
    <property type="evidence" value="ECO:0007669"/>
    <property type="project" value="UniProtKB-SubCell"/>
</dbReference>
<organism evidence="11 12">
    <name type="scientific">Chryseotalea sanaruensis</name>
    <dbReference type="NCBI Taxonomy" id="2482724"/>
    <lineage>
        <taxon>Bacteria</taxon>
        <taxon>Pseudomonadati</taxon>
        <taxon>Bacteroidota</taxon>
        <taxon>Cytophagia</taxon>
        <taxon>Cytophagales</taxon>
        <taxon>Chryseotaleaceae</taxon>
        <taxon>Chryseotalea</taxon>
    </lineage>
</organism>
<dbReference type="PRINTS" id="PR00133">
    <property type="entry name" value="GLHYDRLASE3"/>
</dbReference>
<dbReference type="PANTHER" id="PTHR30620:SF16">
    <property type="entry name" value="LYSOSOMAL BETA GLUCOSIDASE"/>
    <property type="match status" value="1"/>
</dbReference>
<dbReference type="InterPro" id="IPR013783">
    <property type="entry name" value="Ig-like_fold"/>
</dbReference>
<dbReference type="InterPro" id="IPR026891">
    <property type="entry name" value="Fn3-like"/>
</dbReference>
<dbReference type="SUPFAM" id="SSF51445">
    <property type="entry name" value="(Trans)glycosidases"/>
    <property type="match status" value="1"/>
</dbReference>
<dbReference type="InterPro" id="IPR036962">
    <property type="entry name" value="Glyco_hydro_3_N_sf"/>
</dbReference>
<dbReference type="InterPro" id="IPR036881">
    <property type="entry name" value="Glyco_hydro_3_C_sf"/>
</dbReference>
<dbReference type="PROSITE" id="PS51257">
    <property type="entry name" value="PROKAR_LIPOPROTEIN"/>
    <property type="match status" value="1"/>
</dbReference>
<dbReference type="FunFam" id="3.20.20.300:FF:000005">
    <property type="entry name" value="Periplasmic beta-glucosidase"/>
    <property type="match status" value="1"/>
</dbReference>
<evidence type="ECO:0000256" key="8">
    <source>
        <dbReference type="ARBA" id="ARBA00023295"/>
    </source>
</evidence>
<dbReference type="EC" id="3.2.1.21" evidence="4"/>
<keyword evidence="8" id="KW-0326">Glycosidase</keyword>
<dbReference type="InterPro" id="IPR017853">
    <property type="entry name" value="GH"/>
</dbReference>
<dbReference type="InterPro" id="IPR001764">
    <property type="entry name" value="Glyco_hydro_3_N"/>
</dbReference>
<dbReference type="InterPro" id="IPR051915">
    <property type="entry name" value="Cellulose_Degrad_GH3"/>
</dbReference>
<evidence type="ECO:0000313" key="11">
    <source>
        <dbReference type="EMBL" id="GCC50266.1"/>
    </source>
</evidence>
<dbReference type="Gene3D" id="2.60.40.10">
    <property type="entry name" value="Immunoglobulins"/>
    <property type="match status" value="1"/>
</dbReference>
<dbReference type="EMBL" id="BHXQ01000001">
    <property type="protein sequence ID" value="GCC50266.1"/>
    <property type="molecule type" value="Genomic_DNA"/>
</dbReference>
<comment type="subcellular location">
    <subcellularLocation>
        <location evidence="2">Periplasm</location>
    </subcellularLocation>
</comment>
<dbReference type="SMART" id="SM01217">
    <property type="entry name" value="Fn3_like"/>
    <property type="match status" value="1"/>
</dbReference>
<evidence type="ECO:0000256" key="1">
    <source>
        <dbReference type="ARBA" id="ARBA00000448"/>
    </source>
</evidence>
<dbReference type="FunFam" id="3.40.50.1700:FF:000004">
    <property type="entry name" value="Periplasmic beta-glucosidase"/>
    <property type="match status" value="1"/>
</dbReference>
<dbReference type="Gene3D" id="3.20.20.300">
    <property type="entry name" value="Glycoside hydrolase, family 3, N-terminal domain"/>
    <property type="match status" value="1"/>
</dbReference>
<keyword evidence="7" id="KW-0378">Hydrolase</keyword>
<evidence type="ECO:0000313" key="12">
    <source>
        <dbReference type="Proteomes" id="UP000288227"/>
    </source>
</evidence>
<dbReference type="Pfam" id="PF00933">
    <property type="entry name" value="Glyco_hydro_3"/>
    <property type="match status" value="1"/>
</dbReference>
<comment type="caution">
    <text evidence="11">The sequence shown here is derived from an EMBL/GenBank/DDBJ whole genome shotgun (WGS) entry which is preliminary data.</text>
</comment>
<dbReference type="FunFam" id="2.60.40.10:FF:000495">
    <property type="entry name" value="Periplasmic beta-glucosidase"/>
    <property type="match status" value="1"/>
</dbReference>
<evidence type="ECO:0000256" key="2">
    <source>
        <dbReference type="ARBA" id="ARBA00004418"/>
    </source>
</evidence>
<dbReference type="Pfam" id="PF14310">
    <property type="entry name" value="Fn3-like"/>
    <property type="match status" value="1"/>
</dbReference>
<dbReference type="NCBIfam" id="NF011678">
    <property type="entry name" value="PRK15098.1"/>
    <property type="match status" value="1"/>
</dbReference>
<evidence type="ECO:0000256" key="7">
    <source>
        <dbReference type="ARBA" id="ARBA00022801"/>
    </source>
</evidence>
<keyword evidence="5" id="KW-0732">Signal</keyword>
<dbReference type="GO" id="GO:0008422">
    <property type="term" value="F:beta-glucosidase activity"/>
    <property type="evidence" value="ECO:0007669"/>
    <property type="project" value="UniProtKB-EC"/>
</dbReference>
<gene>
    <name evidence="11" type="ORF">SanaruYs_04810</name>
</gene>
<dbReference type="SUPFAM" id="SSF52279">
    <property type="entry name" value="Beta-D-glucan exohydrolase, C-terminal domain"/>
    <property type="match status" value="1"/>
</dbReference>
<comment type="similarity">
    <text evidence="3">Belongs to the glycosyl hydrolase 3 family.</text>
</comment>
<keyword evidence="6" id="KW-0574">Periplasm</keyword>
<sequence>MITRYSSALILVFFFLACNTEEKSSSSVNKKVDSLINVMTIEEKVGQLNFPVGDLFNTGPTVRTAESTRFNELIKEGKITGLFNVHGATYTARLQKIAVEESRLGIPLLFGADVIHGFKTVFPLPLAEAASWDTEAIELAARVAAIEATAAGINFNFAPMVDIARDARWGRVSEGAGEDPYLGSLIAAARVRGFQGANLSNANTLAACVKHFAAYGAPMGGRDYNTVDMSLQTLHETYLPPYRAAVEAGSATIMTSFNELNGIPATAHTYLLEEVLRKQWGFSGMVVSDWQSIGEMLDHGFVADSLEAAKKAMEAGTDMDMMADIYLKKIPVLIANGQLDQKVLNQAVRRVLELKFKLGLFDNPYLYSDTVREQNEIRSVSNLAAAHEVAKKSIVLLKNENNILPLAKDVKRLAVIGPLANNKEDMNGSWSFFGEAQHPVSILEGIKGKVSSSTKISFAEGCNLYDNDQSKFADAIRIAKESDVVVMVLGESAVMNGEGASRADITLPGVQQQLLEAIHKTNKPIVVLLLNGRPLALEWMDKNIEGIVETWTLGSQAGLAVADVVFGDYNPAGKLPITFPRAVGQLPLYYNHKNTGRPYLGKHEEPLTERVYRSRYRDVPNTPLYPFGFGLSYSTFEYSNLSLSKKSLLDNETVSISVTVKNTSARDGEEVIQLYIRDLVASTTRPVKELKGFQKVLIKADEEKVITFTIGKDQLSFVNEALQTVTEPGRFQVMVGGNSAATLNDFFELK</sequence>
<proteinExistence type="inferred from homology"/>
<accession>A0A401U643</accession>
<evidence type="ECO:0000256" key="6">
    <source>
        <dbReference type="ARBA" id="ARBA00022764"/>
    </source>
</evidence>
<dbReference type="GO" id="GO:0009251">
    <property type="term" value="P:glucan catabolic process"/>
    <property type="evidence" value="ECO:0007669"/>
    <property type="project" value="TreeGrafter"/>
</dbReference>